<comment type="similarity">
    <text evidence="1 2">Belongs to the gamma-glutamylcyclotransferase family.</text>
</comment>
<sequence length="120" mass="13887">MQHKVLVYGTLRQGESNHHLLSHSQFLGKVITQAQFQLFDLGPYPAAIKGEQALVAEVYLVDDETMKQLDILEDYPHEYDRELINTPYGHAWIYLYQNKSLLKKVLHSGDWCQRGDHSFG</sequence>
<feature type="domain" description="Gamma-glutamylcyclotransferase AIG2-like" evidence="3">
    <location>
        <begin position="5"/>
        <end position="112"/>
    </location>
</feature>
<evidence type="ECO:0000256" key="1">
    <source>
        <dbReference type="ARBA" id="ARBA00008861"/>
    </source>
</evidence>
<dbReference type="Proteomes" id="UP001607151">
    <property type="component" value="Unassembled WGS sequence"/>
</dbReference>
<reference evidence="4 5" key="1">
    <citation type="submission" date="2024-10" db="EMBL/GenBank/DDBJ databases">
        <authorList>
            <person name="Yibar A."/>
            <person name="Saticioglu I.B."/>
            <person name="Duman M."/>
            <person name="Ajmi N."/>
            <person name="Gurler F."/>
            <person name="Ay H."/>
            <person name="Onuk E."/>
            <person name="Guler S."/>
            <person name="Romalde J.L."/>
        </authorList>
    </citation>
    <scope>NUCLEOTIDE SEQUENCE [LARGE SCALE GENOMIC DNA]</scope>
    <source>
        <strain evidence="4 5">14-MA-B</strain>
    </source>
</reference>
<dbReference type="Pfam" id="PF06094">
    <property type="entry name" value="GGACT"/>
    <property type="match status" value="1"/>
</dbReference>
<dbReference type="SUPFAM" id="SSF110857">
    <property type="entry name" value="Gamma-glutamyl cyclotransferase-like"/>
    <property type="match status" value="1"/>
</dbReference>
<dbReference type="EMBL" id="JBIHSN010000002">
    <property type="protein sequence ID" value="MFH0266076.1"/>
    <property type="molecule type" value="Genomic_DNA"/>
</dbReference>
<accession>A0ABW7IXE6</accession>
<dbReference type="InterPro" id="IPR036568">
    <property type="entry name" value="GGCT-like_sf"/>
</dbReference>
<evidence type="ECO:0000313" key="5">
    <source>
        <dbReference type="Proteomes" id="UP001607151"/>
    </source>
</evidence>
<comment type="caution">
    <text evidence="4">The sequence shown here is derived from an EMBL/GenBank/DDBJ whole genome shotgun (WGS) entry which is preliminary data.</text>
</comment>
<dbReference type="InterPro" id="IPR013024">
    <property type="entry name" value="GGCT-like"/>
</dbReference>
<dbReference type="InterPro" id="IPR009288">
    <property type="entry name" value="AIG2-like_dom"/>
</dbReference>
<protein>
    <recommendedName>
        <fullName evidence="2">Gamma-glutamylcyclotransferase family protein</fullName>
    </recommendedName>
</protein>
<dbReference type="CDD" id="cd06661">
    <property type="entry name" value="GGCT_like"/>
    <property type="match status" value="1"/>
</dbReference>
<keyword evidence="5" id="KW-1185">Reference proteome</keyword>
<gene>
    <name evidence="4" type="ORF">ACGRQ9_11475</name>
</gene>
<dbReference type="Gene3D" id="3.10.490.10">
    <property type="entry name" value="Gamma-glutamyl cyclotransferase-like"/>
    <property type="match status" value="1"/>
</dbReference>
<dbReference type="PANTHER" id="PTHR12510">
    <property type="entry name" value="TROPONIN C-AKIN-1 PROTEIN"/>
    <property type="match status" value="1"/>
</dbReference>
<organism evidence="4 5">
    <name type="scientific">Vibrio rumoiensis</name>
    <dbReference type="NCBI Taxonomy" id="76258"/>
    <lineage>
        <taxon>Bacteria</taxon>
        <taxon>Pseudomonadati</taxon>
        <taxon>Pseudomonadota</taxon>
        <taxon>Gammaproteobacteria</taxon>
        <taxon>Vibrionales</taxon>
        <taxon>Vibrionaceae</taxon>
        <taxon>Vibrio</taxon>
    </lineage>
</organism>
<evidence type="ECO:0000256" key="2">
    <source>
        <dbReference type="RuleBase" id="RU367036"/>
    </source>
</evidence>
<proteinExistence type="inferred from homology"/>
<dbReference type="PANTHER" id="PTHR12510:SF4">
    <property type="entry name" value="GAMMA-GLUTAMYLAMINECYCLOTRANSFERASE"/>
    <property type="match status" value="1"/>
</dbReference>
<dbReference type="RefSeq" id="WP_394608140.1">
    <property type="nucleotide sequence ID" value="NZ_JBIHSN010000002.1"/>
</dbReference>
<name>A0ABW7IXE6_9VIBR</name>
<evidence type="ECO:0000259" key="3">
    <source>
        <dbReference type="Pfam" id="PF06094"/>
    </source>
</evidence>
<dbReference type="InterPro" id="IPR039126">
    <property type="entry name" value="GGACT"/>
</dbReference>
<evidence type="ECO:0000313" key="4">
    <source>
        <dbReference type="EMBL" id="MFH0266076.1"/>
    </source>
</evidence>